<evidence type="ECO:0000256" key="1">
    <source>
        <dbReference type="SAM" id="MobiDB-lite"/>
    </source>
</evidence>
<sequence>MARTRQAHGPGGHRTFTPSAVPARMRRALAGHPHLRSASRGSP</sequence>
<organism evidence="2 3">
    <name type="scientific">Streptomyces griseoaurantiacus M045</name>
    <dbReference type="NCBI Taxonomy" id="996637"/>
    <lineage>
        <taxon>Bacteria</taxon>
        <taxon>Bacillati</taxon>
        <taxon>Actinomycetota</taxon>
        <taxon>Actinomycetes</taxon>
        <taxon>Kitasatosporales</taxon>
        <taxon>Streptomycetaceae</taxon>
        <taxon>Streptomyces</taxon>
        <taxon>Streptomyces aurantiacus group</taxon>
    </lineage>
</organism>
<dbReference type="EMBL" id="AEYX01000043">
    <property type="protein sequence ID" value="EGG44622.1"/>
    <property type="molecule type" value="Genomic_DNA"/>
</dbReference>
<dbReference type="AlphaFoldDB" id="F3NPV2"/>
<evidence type="ECO:0000313" key="2">
    <source>
        <dbReference type="EMBL" id="EGG44622.1"/>
    </source>
</evidence>
<feature type="compositionally biased region" description="Basic residues" evidence="1">
    <location>
        <begin position="24"/>
        <end position="37"/>
    </location>
</feature>
<proteinExistence type="predicted"/>
<feature type="region of interest" description="Disordered" evidence="1">
    <location>
        <begin position="1"/>
        <end position="43"/>
    </location>
</feature>
<dbReference type="STRING" id="996637.SGM_5437"/>
<name>F3NPV2_9ACTN</name>
<evidence type="ECO:0000313" key="3">
    <source>
        <dbReference type="Proteomes" id="UP000003022"/>
    </source>
</evidence>
<reference evidence="2 3" key="1">
    <citation type="journal article" date="2011" name="J. Bacteriol.">
        <title>Draft genome sequence of the marine bacterium Streptomyces griseoaurantiacus M045, which produces novel manumycin-type antibiotics with a pABA core component.</title>
        <authorList>
            <person name="Li F."/>
            <person name="Jiang P."/>
            <person name="Zheng H."/>
            <person name="Wang S."/>
            <person name="Zhao G."/>
            <person name="Qin S."/>
            <person name="Liu Z."/>
        </authorList>
    </citation>
    <scope>NUCLEOTIDE SEQUENCE [LARGE SCALE GENOMIC DNA]</scope>
    <source>
        <strain evidence="2 3">M045</strain>
    </source>
</reference>
<comment type="caution">
    <text evidence="2">The sequence shown here is derived from an EMBL/GenBank/DDBJ whole genome shotgun (WGS) entry which is preliminary data.</text>
</comment>
<gene>
    <name evidence="2" type="ORF">SGM_5437</name>
</gene>
<accession>F3NPV2</accession>
<dbReference type="Proteomes" id="UP000003022">
    <property type="component" value="Unassembled WGS sequence"/>
</dbReference>
<keyword evidence="3" id="KW-1185">Reference proteome</keyword>
<protein>
    <submittedName>
        <fullName evidence="2">Uncharacterized protein</fullName>
    </submittedName>
</protein>